<accession>A0ABM9N7M8</accession>
<evidence type="ECO:0000313" key="2">
    <source>
        <dbReference type="Proteomes" id="UP001314181"/>
    </source>
</evidence>
<name>A0ABM9N7M8_9RICK</name>
<keyword evidence="2" id="KW-1185">Reference proteome</keyword>
<sequence length="40" mass="4775">MIVDRELAHIVYISNNFSRSYIHTKHKSAISYLFMGVYRI</sequence>
<gene>
    <name evidence="1" type="ORF">CAXC1_200011</name>
</gene>
<reference evidence="1 2" key="1">
    <citation type="submission" date="2024-01" db="EMBL/GenBank/DDBJ databases">
        <authorList>
            <person name="Kunselman E."/>
        </authorList>
    </citation>
    <scope>NUCLEOTIDE SEQUENCE [LARGE SCALE GENOMIC DNA]</scope>
    <source>
        <strain evidence="1">2 abalone samples</strain>
    </source>
</reference>
<protein>
    <submittedName>
        <fullName evidence="1">Uncharacterized protein</fullName>
    </submittedName>
</protein>
<evidence type="ECO:0000313" key="1">
    <source>
        <dbReference type="EMBL" id="CAK8162639.1"/>
    </source>
</evidence>
<proteinExistence type="predicted"/>
<comment type="caution">
    <text evidence="1">The sequence shown here is derived from an EMBL/GenBank/DDBJ whole genome shotgun (WGS) entry which is preliminary data.</text>
</comment>
<organism evidence="1 2">
    <name type="scientific">Candidatus Xenohaliotis californiensis</name>
    <dbReference type="NCBI Taxonomy" id="84677"/>
    <lineage>
        <taxon>Bacteria</taxon>
        <taxon>Pseudomonadati</taxon>
        <taxon>Pseudomonadota</taxon>
        <taxon>Alphaproteobacteria</taxon>
        <taxon>Rickettsiales</taxon>
        <taxon>Anaplasmataceae</taxon>
        <taxon>Candidatus Xenohaliotis</taxon>
    </lineage>
</organism>
<dbReference type="Proteomes" id="UP001314181">
    <property type="component" value="Unassembled WGS sequence"/>
</dbReference>
<dbReference type="EMBL" id="CAWVOK010000012">
    <property type="protein sequence ID" value="CAK8162639.1"/>
    <property type="molecule type" value="Genomic_DNA"/>
</dbReference>